<dbReference type="Proteomes" id="UP001457282">
    <property type="component" value="Unassembled WGS sequence"/>
</dbReference>
<name>A0AAW1X339_RUBAR</name>
<reference evidence="2 3" key="1">
    <citation type="journal article" date="2023" name="G3 (Bethesda)">
        <title>A chromosome-length genome assembly and annotation of blackberry (Rubus argutus, cv. 'Hillquist').</title>
        <authorList>
            <person name="Bruna T."/>
            <person name="Aryal R."/>
            <person name="Dudchenko O."/>
            <person name="Sargent D.J."/>
            <person name="Mead D."/>
            <person name="Buti M."/>
            <person name="Cavallini A."/>
            <person name="Hytonen T."/>
            <person name="Andres J."/>
            <person name="Pham M."/>
            <person name="Weisz D."/>
            <person name="Mascagni F."/>
            <person name="Usai G."/>
            <person name="Natali L."/>
            <person name="Bassil N."/>
            <person name="Fernandez G.E."/>
            <person name="Lomsadze A."/>
            <person name="Armour M."/>
            <person name="Olukolu B."/>
            <person name="Poorten T."/>
            <person name="Britton C."/>
            <person name="Davik J."/>
            <person name="Ashrafi H."/>
            <person name="Aiden E.L."/>
            <person name="Borodovsky M."/>
            <person name="Worthington M."/>
        </authorList>
    </citation>
    <scope>NUCLEOTIDE SEQUENCE [LARGE SCALE GENOMIC DNA]</scope>
    <source>
        <strain evidence="2">PI 553951</strain>
    </source>
</reference>
<sequence length="478" mass="55868">MAESIRSESSDHIVIDVGGGKRACIFRVPKVLRRQKSEAYTPDVVSIGPFHYRAPEKLAKRNDEGREDDFQLMERVKRSYLDEVLSGMKKMTLEELIAKVTELSDQKNEGGFEERARGFYAEPLAEHITSKPFIEMMIVDGCFLIQLFRKCNDLKLQHLDDPVFNMDCMFHFLCHDILLLENQLPWFVLTTLYRLTHHKYAHEPSLSILILKAFTKLPSLKQCCSSYIKHLTDNPHKFRCDDDDGSLHVLDLIRASIVVPQHKSDSKAVHDASDDIFDPDQHQMRTATALSKADIKFRKHKNHKKDKRNEQDWEESIMNIRFDKGWFWRNGFLTIPQLNVGILSLTLFRNLIAIEQCYHGYSNEITSYAILMDNLISSHEDMELLRKAEVIGNWLSDEDGCNFFNNLHKDVPHNNFYYKDLCDQVHKRYKLRRYTWLALLKIENFSNPWKILAFGFAIVAVILSSWASIFNILRFFQK</sequence>
<dbReference type="AlphaFoldDB" id="A0AAW1X339"/>
<evidence type="ECO:0000313" key="2">
    <source>
        <dbReference type="EMBL" id="KAK9930859.1"/>
    </source>
</evidence>
<evidence type="ECO:0000313" key="3">
    <source>
        <dbReference type="Proteomes" id="UP001457282"/>
    </source>
</evidence>
<dbReference type="InterPro" id="IPR004158">
    <property type="entry name" value="DUF247_pln"/>
</dbReference>
<feature type="transmembrane region" description="Helical" evidence="1">
    <location>
        <begin position="451"/>
        <end position="473"/>
    </location>
</feature>
<organism evidence="2 3">
    <name type="scientific">Rubus argutus</name>
    <name type="common">Southern blackberry</name>
    <dbReference type="NCBI Taxonomy" id="59490"/>
    <lineage>
        <taxon>Eukaryota</taxon>
        <taxon>Viridiplantae</taxon>
        <taxon>Streptophyta</taxon>
        <taxon>Embryophyta</taxon>
        <taxon>Tracheophyta</taxon>
        <taxon>Spermatophyta</taxon>
        <taxon>Magnoliopsida</taxon>
        <taxon>eudicotyledons</taxon>
        <taxon>Gunneridae</taxon>
        <taxon>Pentapetalae</taxon>
        <taxon>rosids</taxon>
        <taxon>fabids</taxon>
        <taxon>Rosales</taxon>
        <taxon>Rosaceae</taxon>
        <taxon>Rosoideae</taxon>
        <taxon>Rosoideae incertae sedis</taxon>
        <taxon>Rubus</taxon>
    </lineage>
</organism>
<dbReference type="PANTHER" id="PTHR31170:SF17">
    <property type="match status" value="1"/>
</dbReference>
<keyword evidence="1" id="KW-1133">Transmembrane helix</keyword>
<keyword evidence="1" id="KW-0812">Transmembrane</keyword>
<keyword evidence="1" id="KW-0472">Membrane</keyword>
<accession>A0AAW1X339</accession>
<protein>
    <submittedName>
        <fullName evidence="2">Uncharacterized protein</fullName>
    </submittedName>
</protein>
<evidence type="ECO:0000256" key="1">
    <source>
        <dbReference type="SAM" id="Phobius"/>
    </source>
</evidence>
<dbReference type="PANTHER" id="PTHR31170">
    <property type="entry name" value="BNAC04G53230D PROTEIN"/>
    <property type="match status" value="1"/>
</dbReference>
<dbReference type="Pfam" id="PF03140">
    <property type="entry name" value="DUF247"/>
    <property type="match status" value="1"/>
</dbReference>
<gene>
    <name evidence="2" type="ORF">M0R45_018167</name>
</gene>
<proteinExistence type="predicted"/>
<keyword evidence="3" id="KW-1185">Reference proteome</keyword>
<comment type="caution">
    <text evidence="2">The sequence shown here is derived from an EMBL/GenBank/DDBJ whole genome shotgun (WGS) entry which is preliminary data.</text>
</comment>
<dbReference type="EMBL" id="JBEDUW010000004">
    <property type="protein sequence ID" value="KAK9930859.1"/>
    <property type="molecule type" value="Genomic_DNA"/>
</dbReference>